<dbReference type="EMBL" id="WNDP01000010">
    <property type="protein sequence ID" value="KAF1027451.1"/>
    <property type="molecule type" value="Genomic_DNA"/>
</dbReference>
<name>A0A833PIL8_ACIBZ</name>
<dbReference type="InterPro" id="IPR050643">
    <property type="entry name" value="Periplasmic_pilus_chap"/>
</dbReference>
<dbReference type="InterPro" id="IPR013783">
    <property type="entry name" value="Ig-like_fold"/>
</dbReference>
<dbReference type="SUPFAM" id="SSF49354">
    <property type="entry name" value="PapD-like"/>
    <property type="match status" value="1"/>
</dbReference>
<feature type="signal peptide" evidence="6">
    <location>
        <begin position="1"/>
        <end position="21"/>
    </location>
</feature>
<evidence type="ECO:0000256" key="5">
    <source>
        <dbReference type="ARBA" id="ARBA00023186"/>
    </source>
</evidence>
<comment type="subcellular location">
    <subcellularLocation>
        <location evidence="1">Periplasm</location>
    </subcellularLocation>
</comment>
<dbReference type="Gene3D" id="2.60.40.10">
    <property type="entry name" value="Immunoglobulins"/>
    <property type="match status" value="2"/>
</dbReference>
<feature type="domain" description="Pili assembly chaperone N-terminal" evidence="7">
    <location>
        <begin position="24"/>
        <end position="142"/>
    </location>
</feature>
<keyword evidence="3 6" id="KW-0732">Signal</keyword>
<sequence>MKIKKIVLYCVGLLLSYSCQAGILAAKTRIVFKNGEHEQSLMVANTNPYPVILQTWVDRGEGNPDTENIPFLVLPPFVKVAPDAIHGLKLLYNGKALPNDRETVFWLNLYEIPMIKRHSDQAAYMNLAMNTQLKLFYRPKQIAKMSPEMIVEKIHFKIVEQDKKNYIECENSTPYHASLINLKVESPSQNINIQSEMDMMCYPYSTKRYEIAGEPNKNDNLHTLSFDFLDDDGNAIHFQRNLNPFS</sequence>
<dbReference type="InterPro" id="IPR001829">
    <property type="entry name" value="Pili_assmbl_chaperone_bac"/>
</dbReference>
<feature type="chain" id="PRO_5032769858" evidence="6">
    <location>
        <begin position="22"/>
        <end position="246"/>
    </location>
</feature>
<dbReference type="PROSITE" id="PS51257">
    <property type="entry name" value="PROKAR_LIPOPROTEIN"/>
    <property type="match status" value="1"/>
</dbReference>
<dbReference type="GO" id="GO:0030288">
    <property type="term" value="C:outer membrane-bounded periplasmic space"/>
    <property type="evidence" value="ECO:0007669"/>
    <property type="project" value="InterPro"/>
</dbReference>
<comment type="caution">
    <text evidence="9">The sequence shown here is derived from an EMBL/GenBank/DDBJ whole genome shotgun (WGS) entry which is preliminary data.</text>
</comment>
<reference evidence="10" key="1">
    <citation type="journal article" date="2020" name="MBio">
        <title>Horizontal gene transfer to a defensive symbiont with a reduced genome amongst a multipartite beetle microbiome.</title>
        <authorList>
            <person name="Waterworth S.C."/>
            <person name="Florez L.V."/>
            <person name="Rees E.R."/>
            <person name="Hertweck C."/>
            <person name="Kaltenpoth M."/>
            <person name="Kwan J.C."/>
        </authorList>
    </citation>
    <scope>NUCLEOTIDE SEQUENCE [LARGE SCALE GENOMIC DNA]</scope>
</reference>
<evidence type="ECO:0000259" key="7">
    <source>
        <dbReference type="Pfam" id="PF00345"/>
    </source>
</evidence>
<comment type="similarity">
    <text evidence="2">Belongs to the periplasmic pilus chaperone family.</text>
</comment>
<evidence type="ECO:0000259" key="8">
    <source>
        <dbReference type="Pfam" id="PF02753"/>
    </source>
</evidence>
<dbReference type="GO" id="GO:0071555">
    <property type="term" value="P:cell wall organization"/>
    <property type="evidence" value="ECO:0007669"/>
    <property type="project" value="InterPro"/>
</dbReference>
<evidence type="ECO:0000256" key="4">
    <source>
        <dbReference type="ARBA" id="ARBA00022764"/>
    </source>
</evidence>
<dbReference type="Proteomes" id="UP000490535">
    <property type="component" value="Unassembled WGS sequence"/>
</dbReference>
<evidence type="ECO:0000256" key="3">
    <source>
        <dbReference type="ARBA" id="ARBA00022729"/>
    </source>
</evidence>
<protein>
    <submittedName>
        <fullName evidence="9">Putative fimbrial chaperone YadV</fullName>
    </submittedName>
</protein>
<dbReference type="AlphaFoldDB" id="A0A833PIL8"/>
<dbReference type="Pfam" id="PF00345">
    <property type="entry name" value="PapD_N"/>
    <property type="match status" value="1"/>
</dbReference>
<dbReference type="SUPFAM" id="SSF49584">
    <property type="entry name" value="Periplasmic chaperone C-domain"/>
    <property type="match status" value="1"/>
</dbReference>
<evidence type="ECO:0000256" key="2">
    <source>
        <dbReference type="ARBA" id="ARBA00007399"/>
    </source>
</evidence>
<organism evidence="9 10">
    <name type="scientific">Acinetobacter bereziniae</name>
    <name type="common">Acinetobacter genomosp. 10</name>
    <dbReference type="NCBI Taxonomy" id="106648"/>
    <lineage>
        <taxon>Bacteria</taxon>
        <taxon>Pseudomonadati</taxon>
        <taxon>Pseudomonadota</taxon>
        <taxon>Gammaproteobacteria</taxon>
        <taxon>Moraxellales</taxon>
        <taxon>Moraxellaceae</taxon>
        <taxon>Acinetobacter</taxon>
    </lineage>
</organism>
<dbReference type="InterPro" id="IPR036316">
    <property type="entry name" value="Pili_assmbl_chap_C_dom_sf"/>
</dbReference>
<dbReference type="InterPro" id="IPR016148">
    <property type="entry name" value="Pili_assmbl_chaperone_C"/>
</dbReference>
<evidence type="ECO:0000313" key="10">
    <source>
        <dbReference type="Proteomes" id="UP000490535"/>
    </source>
</evidence>
<dbReference type="Pfam" id="PF02753">
    <property type="entry name" value="PapD_C"/>
    <property type="match status" value="1"/>
</dbReference>
<gene>
    <name evidence="9" type="primary">yadV_4</name>
    <name evidence="9" type="ORF">GAK29_00696</name>
</gene>
<evidence type="ECO:0000313" key="9">
    <source>
        <dbReference type="EMBL" id="KAF1027451.1"/>
    </source>
</evidence>
<dbReference type="InterPro" id="IPR016147">
    <property type="entry name" value="Pili_assmbl_chaperone_N"/>
</dbReference>
<keyword evidence="5" id="KW-0143">Chaperone</keyword>
<evidence type="ECO:0000256" key="6">
    <source>
        <dbReference type="SAM" id="SignalP"/>
    </source>
</evidence>
<dbReference type="PRINTS" id="PR00969">
    <property type="entry name" value="CHAPERONPILI"/>
</dbReference>
<dbReference type="PANTHER" id="PTHR30251">
    <property type="entry name" value="PILUS ASSEMBLY CHAPERONE"/>
    <property type="match status" value="1"/>
</dbReference>
<dbReference type="PANTHER" id="PTHR30251:SF7">
    <property type="entry name" value="FIMBRIAE CHAPARONE"/>
    <property type="match status" value="1"/>
</dbReference>
<dbReference type="InterPro" id="IPR008962">
    <property type="entry name" value="PapD-like_sf"/>
</dbReference>
<feature type="domain" description="Pili assembly chaperone C-terminal" evidence="8">
    <location>
        <begin position="170"/>
        <end position="235"/>
    </location>
</feature>
<proteinExistence type="inferred from homology"/>
<accession>A0A833PIL8</accession>
<keyword evidence="4" id="KW-0574">Periplasm</keyword>
<evidence type="ECO:0000256" key="1">
    <source>
        <dbReference type="ARBA" id="ARBA00004418"/>
    </source>
</evidence>